<organism evidence="1 4">
    <name type="scientific">Limosilactobacillus reuteri</name>
    <name type="common">Lactobacillus reuteri</name>
    <dbReference type="NCBI Taxonomy" id="1598"/>
    <lineage>
        <taxon>Bacteria</taxon>
        <taxon>Bacillati</taxon>
        <taxon>Bacillota</taxon>
        <taxon>Bacilli</taxon>
        <taxon>Lactobacillales</taxon>
        <taxon>Lactobacillaceae</taxon>
        <taxon>Limosilactobacillus</taxon>
    </lineage>
</organism>
<evidence type="ECO:0008006" key="5">
    <source>
        <dbReference type="Google" id="ProtNLM"/>
    </source>
</evidence>
<dbReference type="SUPFAM" id="SSF56399">
    <property type="entry name" value="ADP-ribosylation"/>
    <property type="match status" value="1"/>
</dbReference>
<proteinExistence type="predicted"/>
<dbReference type="Proteomes" id="UP000194286">
    <property type="component" value="Unassembled WGS sequence"/>
</dbReference>
<dbReference type="EMBL" id="MIMU01000115">
    <property type="protein sequence ID" value="OTA82823.1"/>
    <property type="molecule type" value="Genomic_DNA"/>
</dbReference>
<sequence length="178" mass="20869">MLEVYHGTTKEIAQKILKENFKIIHKEVTNDLGNGVYTYCPDEENIWDPQNNARRYAIQYKNGKTQVLEVTISVSSDVYYIDLDDEEFKQKWNQIRASLEQRANEIWKKYRRGNAKKRHNIDGIILELAIEKGMFDETPDFMVKCTYTSFIPNTTSNFPNGRELVIRNLDIIKKVAEV</sequence>
<dbReference type="AlphaFoldDB" id="A0A0U5JY39"/>
<reference evidence="4" key="1">
    <citation type="submission" date="2015-10" db="EMBL/GenBank/DDBJ databases">
        <authorList>
            <person name="Crossman L.C."/>
        </authorList>
    </citation>
    <scope>NUCLEOTIDE SEQUENCE [LARGE SCALE GENOMIC DNA]</scope>
    <source>
        <strain evidence="4">20-2</strain>
    </source>
</reference>
<reference evidence="1" key="2">
    <citation type="submission" date="2015-10" db="EMBL/GenBank/DDBJ databases">
        <authorList>
            <person name="Gilbert D.G."/>
        </authorList>
    </citation>
    <scope>NUCLEOTIDE SEQUENCE [LARGE SCALE GENOMIC DNA]</scope>
    <source>
        <strain evidence="1">20-2</strain>
    </source>
</reference>
<evidence type="ECO:0000313" key="4">
    <source>
        <dbReference type="Proteomes" id="UP000235484"/>
    </source>
</evidence>
<accession>A0A0U5JY39</accession>
<evidence type="ECO:0000313" key="3">
    <source>
        <dbReference type="Proteomes" id="UP000194286"/>
    </source>
</evidence>
<dbReference type="EMBL" id="LN887571">
    <property type="protein sequence ID" value="CUR40831.1"/>
    <property type="molecule type" value="Genomic_DNA"/>
</dbReference>
<evidence type="ECO:0000313" key="2">
    <source>
        <dbReference type="EMBL" id="OTA82823.1"/>
    </source>
</evidence>
<name>A0A0U5JY39_LIMRT</name>
<protein>
    <recommendedName>
        <fullName evidence="5">DUF3990 domain-containing protein</fullName>
    </recommendedName>
</protein>
<dbReference type="Proteomes" id="UP000235484">
    <property type="component" value="Unassembled WGS sequence"/>
</dbReference>
<reference evidence="2 3" key="3">
    <citation type="submission" date="2016-09" db="EMBL/GenBank/DDBJ databases">
        <title>Lactobacillus reuteri KLR3005, genome sequencing and assembly.</title>
        <authorList>
            <person name="Lee J.-Y."/>
            <person name="Kim E.B."/>
            <person name="Choi Y.-J."/>
        </authorList>
    </citation>
    <scope>NUCLEOTIDE SEQUENCE [LARGE SCALE GENOMIC DNA]</scope>
    <source>
        <strain evidence="2 3">KLR3005</strain>
    </source>
</reference>
<evidence type="ECO:0000313" key="1">
    <source>
        <dbReference type="EMBL" id="CUR40831.1"/>
    </source>
</evidence>
<gene>
    <name evidence="2" type="ORF">BHL82_08655</name>
    <name evidence="1" type="ORF">LRLP16767_LR202_00890</name>
</gene>
<dbReference type="RefSeq" id="WP_086118487.1">
    <property type="nucleotide sequence ID" value="NZ_CABFNG010000078.1"/>
</dbReference>